<keyword evidence="4" id="KW-1185">Reference proteome</keyword>
<feature type="domain" description="DC1" evidence="2">
    <location>
        <begin position="63"/>
        <end position="110"/>
    </location>
</feature>
<proteinExistence type="predicted"/>
<name>A0ABD1RSR4_9LAMI</name>
<dbReference type="PANTHER" id="PTHR46288:SF29">
    <property type="entry name" value="DC1 DOMAIN-CONTAINING PROTEIN"/>
    <property type="match status" value="1"/>
</dbReference>
<dbReference type="Pfam" id="PF03107">
    <property type="entry name" value="C1_2"/>
    <property type="match status" value="2"/>
</dbReference>
<evidence type="ECO:0000256" key="1">
    <source>
        <dbReference type="ARBA" id="ARBA00022737"/>
    </source>
</evidence>
<keyword evidence="1" id="KW-0677">Repeat</keyword>
<dbReference type="PANTHER" id="PTHR46288">
    <property type="entry name" value="PHORBOL-ESTER/DAG-TYPE DOMAIN-CONTAINING PROTEIN"/>
    <property type="match status" value="1"/>
</dbReference>
<sequence length="236" mass="26907">MGSRGKQHFSHHHVLISLNDDEGVPNICKACNQLISENFHGCILCKFYLHNVCMNAPRSLEHPSHPSHPLALLPSPTYSNQSYTCSACGIEGKGFSLSCAHCEFDLHVQCSSLPNTLVLDKHPHELKLIYNSPYEDKSTKFSCDLCCGVMKHNHWLYFCEVCCFKVHLDCATFKICSKEDSNEQGKGKQKAKIKVDRNVEMLQKYQAHQAHRAKLKVLAAAEDLEWIMYCREQNYF</sequence>
<accession>A0ABD1RSR4</accession>
<dbReference type="AlphaFoldDB" id="A0ABD1RSR4"/>
<feature type="domain" description="DC1" evidence="2">
    <location>
        <begin position="121"/>
        <end position="171"/>
    </location>
</feature>
<dbReference type="InterPro" id="IPR004146">
    <property type="entry name" value="DC1"/>
</dbReference>
<dbReference type="InterPro" id="IPR046349">
    <property type="entry name" value="C1-like_sf"/>
</dbReference>
<comment type="caution">
    <text evidence="3">The sequence shown here is derived from an EMBL/GenBank/DDBJ whole genome shotgun (WGS) entry which is preliminary data.</text>
</comment>
<dbReference type="Proteomes" id="UP001604336">
    <property type="component" value="Unassembled WGS sequence"/>
</dbReference>
<organism evidence="3 4">
    <name type="scientific">Abeliophyllum distichum</name>
    <dbReference type="NCBI Taxonomy" id="126358"/>
    <lineage>
        <taxon>Eukaryota</taxon>
        <taxon>Viridiplantae</taxon>
        <taxon>Streptophyta</taxon>
        <taxon>Embryophyta</taxon>
        <taxon>Tracheophyta</taxon>
        <taxon>Spermatophyta</taxon>
        <taxon>Magnoliopsida</taxon>
        <taxon>eudicotyledons</taxon>
        <taxon>Gunneridae</taxon>
        <taxon>Pentapetalae</taxon>
        <taxon>asterids</taxon>
        <taxon>lamiids</taxon>
        <taxon>Lamiales</taxon>
        <taxon>Oleaceae</taxon>
        <taxon>Forsythieae</taxon>
        <taxon>Abeliophyllum</taxon>
    </lineage>
</organism>
<gene>
    <name evidence="3" type="ORF">Adt_27090</name>
</gene>
<evidence type="ECO:0000313" key="4">
    <source>
        <dbReference type="Proteomes" id="UP001604336"/>
    </source>
</evidence>
<evidence type="ECO:0000313" key="3">
    <source>
        <dbReference type="EMBL" id="KAL2491462.1"/>
    </source>
</evidence>
<dbReference type="SUPFAM" id="SSF57889">
    <property type="entry name" value="Cysteine-rich domain"/>
    <property type="match status" value="1"/>
</dbReference>
<reference evidence="4" key="1">
    <citation type="submission" date="2024-07" db="EMBL/GenBank/DDBJ databases">
        <title>Two chromosome-level genome assemblies of Korean endemic species Abeliophyllum distichum and Forsythia ovata (Oleaceae).</title>
        <authorList>
            <person name="Jang H."/>
        </authorList>
    </citation>
    <scope>NUCLEOTIDE SEQUENCE [LARGE SCALE GENOMIC DNA]</scope>
</reference>
<dbReference type="EMBL" id="JBFOLK010000008">
    <property type="protein sequence ID" value="KAL2491462.1"/>
    <property type="molecule type" value="Genomic_DNA"/>
</dbReference>
<protein>
    <submittedName>
        <fullName evidence="3">Cysteine/Histidine-rich C1 domain family protein</fullName>
    </submittedName>
</protein>
<evidence type="ECO:0000259" key="2">
    <source>
        <dbReference type="Pfam" id="PF03107"/>
    </source>
</evidence>